<dbReference type="InterPro" id="IPR013342">
    <property type="entry name" value="Mandelate_racemase_C"/>
</dbReference>
<evidence type="ECO:0000256" key="1">
    <source>
        <dbReference type="ARBA" id="ARBA00023239"/>
    </source>
</evidence>
<accession>A0A099JQD4</accession>
<reference evidence="3 5" key="1">
    <citation type="submission" date="2014-08" db="EMBL/GenBank/DDBJ databases">
        <authorList>
            <person name="Sisinthy S."/>
        </authorList>
    </citation>
    <scope>NUCLEOTIDE SEQUENCE [LARGE SCALE GENOMIC DNA]</scope>
    <source>
        <strain evidence="3 5">RuG17</strain>
    </source>
</reference>
<dbReference type="InterPro" id="IPR036849">
    <property type="entry name" value="Enolase-like_C_sf"/>
</dbReference>
<dbReference type="InterPro" id="IPR029065">
    <property type="entry name" value="Enolase_C-like"/>
</dbReference>
<dbReference type="InterPro" id="IPR034593">
    <property type="entry name" value="DgoD-like"/>
</dbReference>
<dbReference type="InterPro" id="IPR018110">
    <property type="entry name" value="Mandel_Rmase/mucon_lact_enz_CS"/>
</dbReference>
<evidence type="ECO:0000259" key="2">
    <source>
        <dbReference type="SMART" id="SM00922"/>
    </source>
</evidence>
<keyword evidence="5" id="KW-1185">Reference proteome</keyword>
<dbReference type="EMBL" id="JPXF01000006">
    <property type="protein sequence ID" value="KGJ80385.1"/>
    <property type="molecule type" value="Genomic_DNA"/>
</dbReference>
<comment type="caution">
    <text evidence="3">The sequence shown here is derived from an EMBL/GenBank/DDBJ whole genome shotgun (WGS) entry which is preliminary data.</text>
</comment>
<protein>
    <submittedName>
        <fullName evidence="3">Galactonate dehydratase</fullName>
        <ecNumber evidence="4">4.2.1.6</ecNumber>
    </submittedName>
</protein>
<dbReference type="EMBL" id="JACHBQ010000001">
    <property type="protein sequence ID" value="MBB5642027.1"/>
    <property type="molecule type" value="Genomic_DNA"/>
</dbReference>
<dbReference type="SFLD" id="SFLDG00179">
    <property type="entry name" value="mandelate_racemase"/>
    <property type="match status" value="1"/>
</dbReference>
<dbReference type="PROSITE" id="PS00908">
    <property type="entry name" value="MR_MLE_1"/>
    <property type="match status" value="1"/>
</dbReference>
<dbReference type="Gene3D" id="3.20.20.120">
    <property type="entry name" value="Enolase-like C-terminal domain"/>
    <property type="match status" value="1"/>
</dbReference>
<dbReference type="Proteomes" id="UP000561726">
    <property type="component" value="Unassembled WGS sequence"/>
</dbReference>
<proteinExistence type="predicted"/>
<keyword evidence="1 4" id="KW-0456">Lyase</keyword>
<organism evidence="3 5">
    <name type="scientific">Cryobacterium roopkundense</name>
    <dbReference type="NCBI Taxonomy" id="1001240"/>
    <lineage>
        <taxon>Bacteria</taxon>
        <taxon>Bacillati</taxon>
        <taxon>Actinomycetota</taxon>
        <taxon>Actinomycetes</taxon>
        <taxon>Micrococcales</taxon>
        <taxon>Microbacteriaceae</taxon>
        <taxon>Cryobacterium</taxon>
    </lineage>
</organism>
<dbReference type="NCBIfam" id="NF010624">
    <property type="entry name" value="PRK14017.1"/>
    <property type="match status" value="1"/>
</dbReference>
<dbReference type="InterPro" id="IPR029017">
    <property type="entry name" value="Enolase-like_N"/>
</dbReference>
<dbReference type="STRING" id="1001240.GY21_02725"/>
<evidence type="ECO:0000313" key="5">
    <source>
        <dbReference type="Proteomes" id="UP000029864"/>
    </source>
</evidence>
<dbReference type="GO" id="GO:0008869">
    <property type="term" value="F:galactonate dehydratase activity"/>
    <property type="evidence" value="ECO:0007669"/>
    <property type="project" value="UniProtKB-EC"/>
</dbReference>
<gene>
    <name evidence="4" type="ORF">BJ997_002575</name>
    <name evidence="3" type="ORF">GY21_02725</name>
</gene>
<dbReference type="SFLD" id="SFLDS00001">
    <property type="entry name" value="Enolase"/>
    <property type="match status" value="1"/>
</dbReference>
<evidence type="ECO:0000313" key="4">
    <source>
        <dbReference type="EMBL" id="MBB5642027.1"/>
    </source>
</evidence>
<dbReference type="Pfam" id="PF02746">
    <property type="entry name" value="MR_MLE_N"/>
    <property type="match status" value="1"/>
</dbReference>
<dbReference type="EC" id="4.2.1.6" evidence="4"/>
<name>A0A099JQD4_9MICO</name>
<feature type="domain" description="Mandelate racemase/muconate lactonizing enzyme C-terminal" evidence="2">
    <location>
        <begin position="126"/>
        <end position="231"/>
    </location>
</feature>
<sequence>MSVISRVETFLVAPRWLFVRLETDAGAVGWGEASLEGHADAVRAVVDQFAEYLVGQDASRIEDHWQVLTKSGFYRGGPVFGSAVAGIDQALWDIKGKILGVPVYDLLGGAVRDRIRMYGWVGGDDPSGIADAIQAQLDVGLTAVKMNASGVMSRLGTVAEIDGVLDRVAAAREVLGPYRDVAVDFHGRFTLANSRRIAPLLEPLRPFFIEEPVAPENSHLIGQLAQATSIPVATGERLYTRQDFLPVLQAGIAVAQPDLSHAGGISEVRRIAALAETFDVQLAPHCPLGPIALAACLQVGFATPNFLIQEQSIGIHYNQGAEVLDYVIDKAPFRFVDGHIELLANAGLGIEVDEAAVRAADARGHSWRTPIWRHRDGGVAEW</sequence>
<dbReference type="PANTHER" id="PTHR48080">
    <property type="entry name" value="D-GALACTONATE DEHYDRATASE-RELATED"/>
    <property type="match status" value="1"/>
</dbReference>
<dbReference type="GO" id="GO:0009063">
    <property type="term" value="P:amino acid catabolic process"/>
    <property type="evidence" value="ECO:0007669"/>
    <property type="project" value="InterPro"/>
</dbReference>
<evidence type="ECO:0000313" key="6">
    <source>
        <dbReference type="Proteomes" id="UP000561726"/>
    </source>
</evidence>
<reference evidence="4 6" key="2">
    <citation type="submission" date="2020-08" db="EMBL/GenBank/DDBJ databases">
        <title>Sequencing the genomes of 1000 actinobacteria strains.</title>
        <authorList>
            <person name="Klenk H.-P."/>
        </authorList>
    </citation>
    <scope>NUCLEOTIDE SEQUENCE [LARGE SCALE GENOMIC DNA]</scope>
    <source>
        <strain evidence="4 6">DSM 21065</strain>
    </source>
</reference>
<dbReference type="SMART" id="SM00922">
    <property type="entry name" value="MR_MLE"/>
    <property type="match status" value="1"/>
</dbReference>
<dbReference type="RefSeq" id="WP_035835036.1">
    <property type="nucleotide sequence ID" value="NZ_JACHBQ010000001.1"/>
</dbReference>
<dbReference type="PANTHER" id="PTHR48080:SF2">
    <property type="entry name" value="D-GALACTONATE DEHYDRATASE"/>
    <property type="match status" value="1"/>
</dbReference>
<dbReference type="Gene3D" id="3.30.390.10">
    <property type="entry name" value="Enolase-like, N-terminal domain"/>
    <property type="match status" value="1"/>
</dbReference>
<dbReference type="SUPFAM" id="SSF54826">
    <property type="entry name" value="Enolase N-terminal domain-like"/>
    <property type="match status" value="1"/>
</dbReference>
<dbReference type="AlphaFoldDB" id="A0A099JQD4"/>
<dbReference type="InterPro" id="IPR013341">
    <property type="entry name" value="Mandelate_racemase_N_dom"/>
</dbReference>
<dbReference type="SUPFAM" id="SSF51604">
    <property type="entry name" value="Enolase C-terminal domain-like"/>
    <property type="match status" value="1"/>
</dbReference>
<dbReference type="Pfam" id="PF13378">
    <property type="entry name" value="MR_MLE_C"/>
    <property type="match status" value="1"/>
</dbReference>
<evidence type="ECO:0000313" key="3">
    <source>
        <dbReference type="EMBL" id="KGJ80385.1"/>
    </source>
</evidence>
<dbReference type="OrthoDB" id="9802699at2"/>
<dbReference type="eggNOG" id="COG4948">
    <property type="taxonomic scope" value="Bacteria"/>
</dbReference>
<dbReference type="Proteomes" id="UP000029864">
    <property type="component" value="Unassembled WGS sequence"/>
</dbReference>